<dbReference type="Proteomes" id="UP000184774">
    <property type="component" value="Unassembled WGS sequence"/>
</dbReference>
<keyword evidence="2" id="KW-0472">Membrane</keyword>
<sequence>MASEIKESRIYEINNLKSQIKMLNLEIDKLKEEKESFLIIYSQKKQFENEIKHKKKILEQSKDLVHRLHIINLLIAFFGFSVAVNYISKITSENDVATNVYEIPRDIYSRIEKIEFKINFLSVVLLLVLVMQIVLFFKS</sequence>
<evidence type="ECO:0000256" key="1">
    <source>
        <dbReference type="SAM" id="Coils"/>
    </source>
</evidence>
<accession>A0A1N6MB04</accession>
<gene>
    <name evidence="3" type="ORF">VSP9026_04432</name>
</gene>
<keyword evidence="2" id="KW-0812">Transmembrane</keyword>
<keyword evidence="2" id="KW-1133">Transmembrane helix</keyword>
<keyword evidence="1" id="KW-0175">Coiled coil</keyword>
<name>A0A1N6MB04_9VIBR</name>
<organism evidence="3 4">
    <name type="scientific">Vibrio spartinae</name>
    <dbReference type="NCBI Taxonomy" id="1918945"/>
    <lineage>
        <taxon>Bacteria</taxon>
        <taxon>Pseudomonadati</taxon>
        <taxon>Pseudomonadota</taxon>
        <taxon>Gammaproteobacteria</taxon>
        <taxon>Vibrionales</taxon>
        <taxon>Vibrionaceae</taxon>
        <taxon>Vibrio</taxon>
    </lineage>
</organism>
<feature type="transmembrane region" description="Helical" evidence="2">
    <location>
        <begin position="64"/>
        <end position="87"/>
    </location>
</feature>
<dbReference type="AlphaFoldDB" id="A0A1N6MB04"/>
<proteinExistence type="predicted"/>
<protein>
    <submittedName>
        <fullName evidence="3">Uncharacterized protein</fullName>
    </submittedName>
</protein>
<reference evidence="3 4" key="1">
    <citation type="submission" date="2016-12" db="EMBL/GenBank/DDBJ databases">
        <authorList>
            <person name="Song W.-J."/>
            <person name="Kurnit D.M."/>
        </authorList>
    </citation>
    <scope>NUCLEOTIDE SEQUENCE [LARGE SCALE GENOMIC DNA]</scope>
    <source>
        <strain evidence="3 4">CECT 9026</strain>
    </source>
</reference>
<evidence type="ECO:0000313" key="4">
    <source>
        <dbReference type="Proteomes" id="UP000184774"/>
    </source>
</evidence>
<evidence type="ECO:0000313" key="3">
    <source>
        <dbReference type="EMBL" id="SIO96629.1"/>
    </source>
</evidence>
<evidence type="ECO:0000256" key="2">
    <source>
        <dbReference type="SAM" id="Phobius"/>
    </source>
</evidence>
<dbReference type="EMBL" id="FSSB01000036">
    <property type="protein sequence ID" value="SIO96629.1"/>
    <property type="molecule type" value="Genomic_DNA"/>
</dbReference>
<feature type="transmembrane region" description="Helical" evidence="2">
    <location>
        <begin position="118"/>
        <end position="137"/>
    </location>
</feature>
<feature type="coiled-coil region" evidence="1">
    <location>
        <begin position="13"/>
        <end position="64"/>
    </location>
</feature>